<dbReference type="InterPro" id="IPR040154">
    <property type="entry name" value="Biotinidase/VNN"/>
</dbReference>
<feature type="chain" id="PRO_5043935007" description="CN hydrolase domain-containing protein" evidence="3">
    <location>
        <begin position="21"/>
        <end position="468"/>
    </location>
</feature>
<evidence type="ECO:0000259" key="4">
    <source>
        <dbReference type="PROSITE" id="PS50263"/>
    </source>
</evidence>
<dbReference type="InterPro" id="IPR043957">
    <property type="entry name" value="Vanin_C"/>
</dbReference>
<dbReference type="SUPFAM" id="SSF56317">
    <property type="entry name" value="Carbon-nitrogen hydrolase"/>
    <property type="match status" value="1"/>
</dbReference>
<accession>A0AAW2HB01</accession>
<evidence type="ECO:0000313" key="5">
    <source>
        <dbReference type="EMBL" id="KAL0267059.1"/>
    </source>
</evidence>
<dbReference type="Pfam" id="PF00795">
    <property type="entry name" value="CN_hydrolase"/>
    <property type="match status" value="1"/>
</dbReference>
<feature type="domain" description="CN hydrolase" evidence="4">
    <location>
        <begin position="26"/>
        <end position="279"/>
    </location>
</feature>
<dbReference type="EMBL" id="JARGDH010000005">
    <property type="protein sequence ID" value="KAL0267059.1"/>
    <property type="molecule type" value="Genomic_DNA"/>
</dbReference>
<reference evidence="5" key="1">
    <citation type="journal article" date="2024" name="Gigascience">
        <title>Chromosome-level genome of the poultry shaft louse Menopon gallinae provides insight into the host-switching and adaptive evolution of parasitic lice.</title>
        <authorList>
            <person name="Xu Y."/>
            <person name="Ma L."/>
            <person name="Liu S."/>
            <person name="Liang Y."/>
            <person name="Liu Q."/>
            <person name="He Z."/>
            <person name="Tian L."/>
            <person name="Duan Y."/>
            <person name="Cai W."/>
            <person name="Li H."/>
            <person name="Song F."/>
        </authorList>
    </citation>
    <scope>NUCLEOTIDE SEQUENCE</scope>
    <source>
        <strain evidence="5">Cailab_2023a</strain>
    </source>
</reference>
<protein>
    <recommendedName>
        <fullName evidence="4">CN hydrolase domain-containing protein</fullName>
    </recommendedName>
</protein>
<keyword evidence="3" id="KW-0732">Signal</keyword>
<dbReference type="PANTHER" id="PTHR10609:SF14">
    <property type="entry name" value="BIOTINIDASE"/>
    <property type="match status" value="1"/>
</dbReference>
<sequence>MDFYICVLAFACLFQFPVQAIFDGRYAVGVMQTRPKNNTQSIKDYCEAMLYCEFDDLMVYPEGTLNDLNSATYVPDPADNVTPYKNKTYENNEVMRAISEATAANYVYVVINLYERVNCTNRTTNCPPRGYFIYNTNVAFNRSGAVIARYRKYNLNGERGVDAPKTAELVTFTTDFNITFGLFTGWDILFRSPAADLVREKKVKNIIFPNSWRGELPFLTGVQLQTGWSYSMDVNLLAPGVNKPSSGYSGTGIYKRRNYSFTCMNDREKDFVLMTKLALNESRSFPAESTVKGELNLGEDPTIRSSAGVKLDMNAAWYQSNVCHGDFCCDFTLEYTALDIPNPNNYTYRAVAFRGRRKFGENVEREVAYCAVVLCTNGNCAKKPGNGIYPIHFKHMRVEAQFEGKDTLQMPTVLSWDNLDRENFLLISQYLFSFDSKKVRANTSTAYIERNYIFENAVTFGIYSISYS</sequence>
<comment type="similarity">
    <text evidence="1">Belongs to the carbon-nitrogen hydrolase superfamily. BTD/VNN family.</text>
</comment>
<dbReference type="GO" id="GO:0016787">
    <property type="term" value="F:hydrolase activity"/>
    <property type="evidence" value="ECO:0007669"/>
    <property type="project" value="UniProtKB-KW"/>
</dbReference>
<dbReference type="Pfam" id="PF19018">
    <property type="entry name" value="Vanin_C"/>
    <property type="match status" value="1"/>
</dbReference>
<evidence type="ECO:0000256" key="3">
    <source>
        <dbReference type="SAM" id="SignalP"/>
    </source>
</evidence>
<name>A0AAW2HB01_9NEOP</name>
<evidence type="ECO:0000256" key="2">
    <source>
        <dbReference type="ARBA" id="ARBA00022801"/>
    </source>
</evidence>
<organism evidence="5">
    <name type="scientific">Menopon gallinae</name>
    <name type="common">poultry shaft louse</name>
    <dbReference type="NCBI Taxonomy" id="328185"/>
    <lineage>
        <taxon>Eukaryota</taxon>
        <taxon>Metazoa</taxon>
        <taxon>Ecdysozoa</taxon>
        <taxon>Arthropoda</taxon>
        <taxon>Hexapoda</taxon>
        <taxon>Insecta</taxon>
        <taxon>Pterygota</taxon>
        <taxon>Neoptera</taxon>
        <taxon>Paraneoptera</taxon>
        <taxon>Psocodea</taxon>
        <taxon>Troctomorpha</taxon>
        <taxon>Phthiraptera</taxon>
        <taxon>Amblycera</taxon>
        <taxon>Menoponidae</taxon>
        <taxon>Menopon</taxon>
    </lineage>
</organism>
<proteinExistence type="inferred from homology"/>
<keyword evidence="2" id="KW-0378">Hydrolase</keyword>
<dbReference type="AlphaFoldDB" id="A0AAW2HB01"/>
<dbReference type="InterPro" id="IPR003010">
    <property type="entry name" value="C-N_Hydrolase"/>
</dbReference>
<comment type="caution">
    <text evidence="5">The sequence shown here is derived from an EMBL/GenBank/DDBJ whole genome shotgun (WGS) entry which is preliminary data.</text>
</comment>
<dbReference type="Gene3D" id="3.60.110.10">
    <property type="entry name" value="Carbon-nitrogen hydrolase"/>
    <property type="match status" value="1"/>
</dbReference>
<dbReference type="PANTHER" id="PTHR10609">
    <property type="entry name" value="BIOTINIDASE-RELATED"/>
    <property type="match status" value="1"/>
</dbReference>
<dbReference type="InterPro" id="IPR036526">
    <property type="entry name" value="C-N_Hydrolase_sf"/>
</dbReference>
<evidence type="ECO:0000256" key="1">
    <source>
        <dbReference type="ARBA" id="ARBA00008225"/>
    </source>
</evidence>
<dbReference type="PROSITE" id="PS50263">
    <property type="entry name" value="CN_HYDROLASE"/>
    <property type="match status" value="1"/>
</dbReference>
<gene>
    <name evidence="5" type="ORF">PYX00_009427</name>
</gene>
<feature type="signal peptide" evidence="3">
    <location>
        <begin position="1"/>
        <end position="20"/>
    </location>
</feature>